<keyword evidence="9 12" id="KW-0472">Membrane</keyword>
<proteinExistence type="inferred from homology"/>
<dbReference type="AlphaFoldDB" id="A0A6A7C0N4"/>
<evidence type="ECO:0000256" key="11">
    <source>
        <dbReference type="ARBA" id="ARBA00048044"/>
    </source>
</evidence>
<feature type="transmembrane region" description="Helical" evidence="12">
    <location>
        <begin position="210"/>
        <end position="231"/>
    </location>
</feature>
<keyword evidence="14" id="KW-1185">Reference proteome</keyword>
<comment type="cofactor">
    <cofactor evidence="1">
        <name>heme b</name>
        <dbReference type="ChEBI" id="CHEBI:60344"/>
    </cofactor>
</comment>
<dbReference type="GO" id="GO:0006784">
    <property type="term" value="P:heme A biosynthetic process"/>
    <property type="evidence" value="ECO:0007669"/>
    <property type="project" value="InterPro"/>
</dbReference>
<comment type="pathway">
    <text evidence="10">Porphyrin-containing compound metabolism; heme A biosynthesis; heme A from heme O: step 1/1.</text>
</comment>
<dbReference type="GO" id="GO:0016653">
    <property type="term" value="F:oxidoreductase activity, acting on NAD(P)H, heme protein as acceptor"/>
    <property type="evidence" value="ECO:0007669"/>
    <property type="project" value="TreeGrafter"/>
</dbReference>
<feature type="transmembrane region" description="Helical" evidence="12">
    <location>
        <begin position="373"/>
        <end position="392"/>
    </location>
</feature>
<feature type="transmembrane region" description="Helical" evidence="12">
    <location>
        <begin position="172"/>
        <end position="190"/>
    </location>
</feature>
<reference evidence="13" key="1">
    <citation type="journal article" date="2020" name="Stud. Mycol.">
        <title>101 Dothideomycetes genomes: a test case for predicting lifestyles and emergence of pathogens.</title>
        <authorList>
            <person name="Haridas S."/>
            <person name="Albert R."/>
            <person name="Binder M."/>
            <person name="Bloem J."/>
            <person name="Labutti K."/>
            <person name="Salamov A."/>
            <person name="Andreopoulos B."/>
            <person name="Baker S."/>
            <person name="Barry K."/>
            <person name="Bills G."/>
            <person name="Bluhm B."/>
            <person name="Cannon C."/>
            <person name="Castanera R."/>
            <person name="Culley D."/>
            <person name="Daum C."/>
            <person name="Ezra D."/>
            <person name="Gonzalez J."/>
            <person name="Henrissat B."/>
            <person name="Kuo A."/>
            <person name="Liang C."/>
            <person name="Lipzen A."/>
            <person name="Lutzoni F."/>
            <person name="Magnuson J."/>
            <person name="Mondo S."/>
            <person name="Nolan M."/>
            <person name="Ohm R."/>
            <person name="Pangilinan J."/>
            <person name="Park H.-J."/>
            <person name="Ramirez L."/>
            <person name="Alfaro M."/>
            <person name="Sun H."/>
            <person name="Tritt A."/>
            <person name="Yoshinaga Y."/>
            <person name="Zwiers L.-H."/>
            <person name="Turgeon B."/>
            <person name="Goodwin S."/>
            <person name="Spatafora J."/>
            <person name="Crous P."/>
            <person name="Grigoriev I."/>
        </authorList>
    </citation>
    <scope>NUCLEOTIDE SEQUENCE</scope>
    <source>
        <strain evidence="13">CBS 480.64</strain>
    </source>
</reference>
<dbReference type="PANTHER" id="PTHR23289">
    <property type="entry name" value="CYTOCHROME C OXIDASE ASSEMBLY PROTEIN COX15"/>
    <property type="match status" value="1"/>
</dbReference>
<organism evidence="13 14">
    <name type="scientific">Piedraia hortae CBS 480.64</name>
    <dbReference type="NCBI Taxonomy" id="1314780"/>
    <lineage>
        <taxon>Eukaryota</taxon>
        <taxon>Fungi</taxon>
        <taxon>Dikarya</taxon>
        <taxon>Ascomycota</taxon>
        <taxon>Pezizomycotina</taxon>
        <taxon>Dothideomycetes</taxon>
        <taxon>Dothideomycetidae</taxon>
        <taxon>Capnodiales</taxon>
        <taxon>Piedraiaceae</taxon>
        <taxon>Piedraia</taxon>
    </lineage>
</organism>
<dbReference type="HAMAP" id="MF_01665">
    <property type="entry name" value="HemeA_synth_type2"/>
    <property type="match status" value="1"/>
</dbReference>
<comment type="subcellular location">
    <subcellularLocation>
        <location evidence="2">Membrane</location>
        <topology evidence="2">Multi-pass membrane protein</topology>
    </subcellularLocation>
</comment>
<dbReference type="OrthoDB" id="1726137at2759"/>
<feature type="transmembrane region" description="Helical" evidence="12">
    <location>
        <begin position="333"/>
        <end position="352"/>
    </location>
</feature>
<evidence type="ECO:0000256" key="12">
    <source>
        <dbReference type="SAM" id="Phobius"/>
    </source>
</evidence>
<keyword evidence="6" id="KW-0560">Oxidoreductase</keyword>
<evidence type="ECO:0000256" key="10">
    <source>
        <dbReference type="ARBA" id="ARBA00044501"/>
    </source>
</evidence>
<keyword evidence="7" id="KW-0408">Iron</keyword>
<dbReference type="GO" id="GO:0046872">
    <property type="term" value="F:metal ion binding"/>
    <property type="evidence" value="ECO:0007669"/>
    <property type="project" value="UniProtKB-KW"/>
</dbReference>
<sequence length="437" mass="48574">MPPLLRSFHHLFQRTFARSIPKTRNNSTFFSATLPRNAPLSREASLSRWPATSSPSVGRFLVLSSASVFGIVVFGGLTRLTESGLSITEWRPVTGTLPPRGEEGWEREFELYRASPEFKILNSRMELDEFKKIYWMEWGHRLWGRVIGLMTVGGAVWFVARGRVARRDAWRLLGICAGIGVQGGIGWWMVKSGLKDPVGEQPRVSQYRLAAHLGTAFVVYLAMLGSGLRILRDGKMLKEPGRALERVGRLRDGRLRPFRGAVLALAGLVFVTAMSGALVAGLDAGLVYNDFPWMGQGLLPPRREMMDPLYAKKPDQSDLVWRNMFENPVMAQLDHRILATTTFCAVLGLWAFSKRPHLKNLLPRDVQKAVLGTVHLVTLQVCLGITTLWYLVPTPLAAAHQAGALALLTGVFVLAGRMTVPKRTVKLLEAAVKSRKL</sequence>
<evidence type="ECO:0000256" key="1">
    <source>
        <dbReference type="ARBA" id="ARBA00001970"/>
    </source>
</evidence>
<dbReference type="GO" id="GO:0005743">
    <property type="term" value="C:mitochondrial inner membrane"/>
    <property type="evidence" value="ECO:0007669"/>
    <property type="project" value="TreeGrafter"/>
</dbReference>
<evidence type="ECO:0000256" key="8">
    <source>
        <dbReference type="ARBA" id="ARBA00023133"/>
    </source>
</evidence>
<keyword evidence="5 12" id="KW-1133">Transmembrane helix</keyword>
<dbReference type="EMBL" id="MU005980">
    <property type="protein sequence ID" value="KAF2860559.1"/>
    <property type="molecule type" value="Genomic_DNA"/>
</dbReference>
<accession>A0A6A7C0N4</accession>
<evidence type="ECO:0000256" key="9">
    <source>
        <dbReference type="ARBA" id="ARBA00023136"/>
    </source>
</evidence>
<feature type="transmembrane region" description="Helical" evidence="12">
    <location>
        <begin position="398"/>
        <end position="416"/>
    </location>
</feature>
<evidence type="ECO:0000256" key="5">
    <source>
        <dbReference type="ARBA" id="ARBA00022989"/>
    </source>
</evidence>
<evidence type="ECO:0000256" key="6">
    <source>
        <dbReference type="ARBA" id="ARBA00023002"/>
    </source>
</evidence>
<dbReference type="PANTHER" id="PTHR23289:SF2">
    <property type="entry name" value="CYTOCHROME C OXIDASE ASSEMBLY PROTEIN COX15 HOMOLOG"/>
    <property type="match status" value="1"/>
</dbReference>
<dbReference type="GO" id="GO:0120547">
    <property type="term" value="F:heme A synthase activity"/>
    <property type="evidence" value="ECO:0007669"/>
    <property type="project" value="UniProtKB-EC"/>
</dbReference>
<evidence type="ECO:0000256" key="2">
    <source>
        <dbReference type="ARBA" id="ARBA00004141"/>
    </source>
</evidence>
<dbReference type="InterPro" id="IPR003780">
    <property type="entry name" value="COX15/CtaA_fam"/>
</dbReference>
<name>A0A6A7C0N4_9PEZI</name>
<feature type="transmembrane region" description="Helical" evidence="12">
    <location>
        <begin position="261"/>
        <end position="282"/>
    </location>
</feature>
<dbReference type="InterPro" id="IPR023754">
    <property type="entry name" value="HemeA_Synthase_type2"/>
</dbReference>
<keyword evidence="8" id="KW-0350">Heme biosynthesis</keyword>
<keyword evidence="4" id="KW-0479">Metal-binding</keyword>
<comment type="catalytic activity">
    <reaction evidence="11">
        <text>Fe(II)-heme o + 2 A + H2O = Fe(II)-heme a + 2 AH2</text>
        <dbReference type="Rhea" id="RHEA:63388"/>
        <dbReference type="ChEBI" id="CHEBI:13193"/>
        <dbReference type="ChEBI" id="CHEBI:15377"/>
        <dbReference type="ChEBI" id="CHEBI:17499"/>
        <dbReference type="ChEBI" id="CHEBI:60530"/>
        <dbReference type="ChEBI" id="CHEBI:61715"/>
        <dbReference type="EC" id="1.17.99.9"/>
    </reaction>
    <physiologicalReaction direction="left-to-right" evidence="11">
        <dbReference type="Rhea" id="RHEA:63389"/>
    </physiologicalReaction>
</comment>
<keyword evidence="3 12" id="KW-0812">Transmembrane</keyword>
<evidence type="ECO:0000256" key="4">
    <source>
        <dbReference type="ARBA" id="ARBA00022723"/>
    </source>
</evidence>
<protein>
    <submittedName>
        <fullName evidence="13">Putative cytochrome c oxidase assembly protein</fullName>
    </submittedName>
</protein>
<gene>
    <name evidence="13" type="ORF">K470DRAFT_257795</name>
</gene>
<evidence type="ECO:0000256" key="3">
    <source>
        <dbReference type="ARBA" id="ARBA00022692"/>
    </source>
</evidence>
<dbReference type="Proteomes" id="UP000799421">
    <property type="component" value="Unassembled WGS sequence"/>
</dbReference>
<evidence type="ECO:0000313" key="14">
    <source>
        <dbReference type="Proteomes" id="UP000799421"/>
    </source>
</evidence>
<evidence type="ECO:0000313" key="13">
    <source>
        <dbReference type="EMBL" id="KAF2860559.1"/>
    </source>
</evidence>
<feature type="transmembrane region" description="Helical" evidence="12">
    <location>
        <begin position="142"/>
        <end position="160"/>
    </location>
</feature>
<evidence type="ECO:0000256" key="7">
    <source>
        <dbReference type="ARBA" id="ARBA00023004"/>
    </source>
</evidence>
<dbReference type="Pfam" id="PF02628">
    <property type="entry name" value="COX15-CtaA"/>
    <property type="match status" value="1"/>
</dbReference>